<dbReference type="GO" id="GO:0030145">
    <property type="term" value="F:manganese ion binding"/>
    <property type="evidence" value="ECO:0007669"/>
    <property type="project" value="EnsemblFungi"/>
</dbReference>
<dbReference type="GO" id="GO:0000050">
    <property type="term" value="P:urea cycle"/>
    <property type="evidence" value="ECO:0007669"/>
    <property type="project" value="UniProtKB-UniPathway"/>
</dbReference>
<dbReference type="OMA" id="YKEFRYA"/>
<dbReference type="PRINTS" id="PR00116">
    <property type="entry name" value="ARGINASE"/>
</dbReference>
<evidence type="ECO:0000256" key="7">
    <source>
        <dbReference type="ARBA" id="ARBA00023211"/>
    </source>
</evidence>
<evidence type="ECO:0000256" key="10">
    <source>
        <dbReference type="PROSITE-ProRule" id="PRU00742"/>
    </source>
</evidence>
<keyword evidence="4 12" id="KW-0056">Arginine metabolism</keyword>
<dbReference type="InterPro" id="IPR020855">
    <property type="entry name" value="Ureohydrolase_Mn_BS"/>
</dbReference>
<comment type="catalytic activity">
    <reaction evidence="8 12">
        <text>L-arginine + H2O = urea + L-ornithine</text>
        <dbReference type="Rhea" id="RHEA:20569"/>
        <dbReference type="ChEBI" id="CHEBI:15377"/>
        <dbReference type="ChEBI" id="CHEBI:16199"/>
        <dbReference type="ChEBI" id="CHEBI:32682"/>
        <dbReference type="ChEBI" id="CHEBI:46911"/>
        <dbReference type="EC" id="3.5.3.1"/>
    </reaction>
</comment>
<evidence type="ECO:0000256" key="6">
    <source>
        <dbReference type="ARBA" id="ARBA00022801"/>
    </source>
</evidence>
<dbReference type="GO" id="GO:0008270">
    <property type="term" value="F:zinc ion binding"/>
    <property type="evidence" value="ECO:0007669"/>
    <property type="project" value="EnsemblFungi"/>
</dbReference>
<dbReference type="InterPro" id="IPR014033">
    <property type="entry name" value="Arginase"/>
</dbReference>
<dbReference type="Gene3D" id="3.40.800.10">
    <property type="entry name" value="Ureohydrolase domain"/>
    <property type="match status" value="1"/>
</dbReference>
<evidence type="ECO:0000256" key="4">
    <source>
        <dbReference type="ARBA" id="ARBA00022503"/>
    </source>
</evidence>
<dbReference type="RefSeq" id="XP_003687097.1">
    <property type="nucleotide sequence ID" value="XM_003687049.1"/>
</dbReference>
<feature type="binding site" evidence="9">
    <location>
        <position position="248"/>
    </location>
    <ligand>
        <name>Mn(2+)</name>
        <dbReference type="ChEBI" id="CHEBI:29035"/>
        <label>1</label>
    </ligand>
</feature>
<sequence length="325" mass="35436">MTFDMLEKQETPHYNFIKGHALTVIKAPFSDGQSKKGVEKGPDYLLKQGLVHDLENLGWTTEIVNPLAEVTGSVQNVTTYKNIHNIDSVACSTELIYKTVRDTTKDGRFALTLGGDHSIAIGTILGALKTYPDLGLLWIDAHADINTLDTTESGNIHGCPVAFAMGLNEVVPAPFSWLNSLRKLKKNRIAYIGLRDIDEGEKQVLKENNITSVFTMYHIDRYGMNNVIEMALKALNKDGDSPILCSYDVDSVDPLYVPATGTPVRGGLTLREGLFLAERLAETGNLVGLDIVECNPDLATNDIHVVDTISAGCAVARCALGETLF</sequence>
<dbReference type="EMBL" id="HE612864">
    <property type="protein sequence ID" value="CCE64663.1"/>
    <property type="molecule type" value="Genomic_DNA"/>
</dbReference>
<name>G8BXN5_TETPH</name>
<dbReference type="GO" id="GO:1903269">
    <property type="term" value="C:ornithine carbamoyltransferase inhibitor complex"/>
    <property type="evidence" value="ECO:0007669"/>
    <property type="project" value="EnsemblFungi"/>
</dbReference>
<evidence type="ECO:0000256" key="2">
    <source>
        <dbReference type="ARBA" id="ARBA00012168"/>
    </source>
</evidence>
<dbReference type="PIRSF" id="PIRSF036979">
    <property type="entry name" value="Arginase"/>
    <property type="match status" value="1"/>
</dbReference>
<dbReference type="GO" id="GO:0005829">
    <property type="term" value="C:cytosol"/>
    <property type="evidence" value="ECO:0007669"/>
    <property type="project" value="EnsemblFungi"/>
</dbReference>
<accession>G8BXN5</accession>
<keyword evidence="14" id="KW-1185">Reference proteome</keyword>
<dbReference type="GeneID" id="11534506"/>
<dbReference type="Proteomes" id="UP000005666">
    <property type="component" value="Chromosome 9"/>
</dbReference>
<organism evidence="13 14">
    <name type="scientific">Tetrapisispora phaffii (strain ATCC 24235 / CBS 4417 / NBRC 1672 / NRRL Y-8282 / UCD 70-5)</name>
    <name type="common">Yeast</name>
    <name type="synonym">Fabospora phaffii</name>
    <dbReference type="NCBI Taxonomy" id="1071381"/>
    <lineage>
        <taxon>Eukaryota</taxon>
        <taxon>Fungi</taxon>
        <taxon>Dikarya</taxon>
        <taxon>Ascomycota</taxon>
        <taxon>Saccharomycotina</taxon>
        <taxon>Saccharomycetes</taxon>
        <taxon>Saccharomycetales</taxon>
        <taxon>Saccharomycetaceae</taxon>
        <taxon>Tetrapisispora</taxon>
    </lineage>
</organism>
<evidence type="ECO:0000313" key="13">
    <source>
        <dbReference type="EMBL" id="CCE64663.1"/>
    </source>
</evidence>
<dbReference type="KEGG" id="tpf:TPHA_0I01570"/>
<dbReference type="HOGENOM" id="CLU_039478_6_1_1"/>
<evidence type="ECO:0000256" key="1">
    <source>
        <dbReference type="ARBA" id="ARBA00005098"/>
    </source>
</evidence>
<gene>
    <name evidence="13" type="primary">TPHA0I01570</name>
    <name evidence="13" type="ordered locus">TPHA_0I01570</name>
</gene>
<dbReference type="EC" id="3.5.3.1" evidence="2 12"/>
<dbReference type="InterPro" id="IPR006035">
    <property type="entry name" value="Ureohydrolase"/>
</dbReference>
<feature type="binding site" evidence="9">
    <location>
        <position position="117"/>
    </location>
    <ligand>
        <name>Mn(2+)</name>
        <dbReference type="ChEBI" id="CHEBI:29035"/>
        <label>1</label>
    </ligand>
</feature>
<dbReference type="PANTHER" id="PTHR43782:SF3">
    <property type="entry name" value="ARGINASE"/>
    <property type="match status" value="1"/>
</dbReference>
<reference evidence="13 14" key="1">
    <citation type="journal article" date="2011" name="Proc. Natl. Acad. Sci. U.S.A.">
        <title>Evolutionary erosion of yeast sex chromosomes by mating-type switching accidents.</title>
        <authorList>
            <person name="Gordon J.L."/>
            <person name="Armisen D."/>
            <person name="Proux-Wera E."/>
            <person name="Oheigeartaigh S.S."/>
            <person name="Byrne K.P."/>
            <person name="Wolfe K.H."/>
        </authorList>
    </citation>
    <scope>NUCLEOTIDE SEQUENCE [LARGE SCALE GENOMIC DNA]</scope>
    <source>
        <strain evidence="14">ATCC 24235 / CBS 4417 / NBRC 1672 / NRRL Y-8282 / UCD 70-5</strain>
    </source>
</reference>
<dbReference type="PROSITE" id="PS01053">
    <property type="entry name" value="ARGINASE_1"/>
    <property type="match status" value="1"/>
</dbReference>
<dbReference type="OrthoDB" id="9992747at2759"/>
<comment type="pathway">
    <text evidence="1">Nitrogen metabolism; urea cycle; L-ornithine and urea from L-arginine: step 1/1.</text>
</comment>
<dbReference type="AlphaFoldDB" id="G8BXN5"/>
<evidence type="ECO:0000256" key="5">
    <source>
        <dbReference type="ARBA" id="ARBA00022723"/>
    </source>
</evidence>
<dbReference type="FunFam" id="3.40.800.10:FF:000012">
    <property type="entry name" value="Arginase"/>
    <property type="match status" value="1"/>
</dbReference>
<feature type="binding site" evidence="9">
    <location>
        <position position="250"/>
    </location>
    <ligand>
        <name>Mn(2+)</name>
        <dbReference type="ChEBI" id="CHEBI:29035"/>
        <label>1</label>
    </ligand>
</feature>
<dbReference type="NCBIfam" id="TIGR01229">
    <property type="entry name" value="rocF_arginase"/>
    <property type="match status" value="1"/>
</dbReference>
<dbReference type="InterPro" id="IPR023696">
    <property type="entry name" value="Ureohydrolase_dom_sf"/>
</dbReference>
<dbReference type="SUPFAM" id="SSF52768">
    <property type="entry name" value="Arginase/deacetylase"/>
    <property type="match status" value="1"/>
</dbReference>
<proteinExistence type="inferred from homology"/>
<comment type="cofactor">
    <cofactor evidence="9 12">
        <name>Mn(2+)</name>
        <dbReference type="ChEBI" id="CHEBI:29035"/>
    </cofactor>
    <text evidence="9 12">Binds 2 manganese ions per subunit.</text>
</comment>
<feature type="binding site" evidence="9">
    <location>
        <position position="140"/>
    </location>
    <ligand>
        <name>Mn(2+)</name>
        <dbReference type="ChEBI" id="CHEBI:29035"/>
        <label>1</label>
    </ligand>
</feature>
<dbReference type="PROSITE" id="PS51409">
    <property type="entry name" value="ARGINASE_2"/>
    <property type="match status" value="1"/>
</dbReference>
<keyword evidence="7 9" id="KW-0464">Manganese</keyword>
<evidence type="ECO:0000256" key="11">
    <source>
        <dbReference type="RuleBase" id="RU003684"/>
    </source>
</evidence>
<dbReference type="PANTHER" id="PTHR43782">
    <property type="entry name" value="ARGINASE"/>
    <property type="match status" value="1"/>
</dbReference>
<dbReference type="GO" id="GO:0090368">
    <property type="term" value="P:regulation of ornithine metabolic process"/>
    <property type="evidence" value="ECO:0007669"/>
    <property type="project" value="EnsemblFungi"/>
</dbReference>
<dbReference type="GO" id="GO:0004053">
    <property type="term" value="F:arginase activity"/>
    <property type="evidence" value="ECO:0007669"/>
    <property type="project" value="UniProtKB-EC"/>
</dbReference>
<evidence type="ECO:0000256" key="8">
    <source>
        <dbReference type="ARBA" id="ARBA00047391"/>
    </source>
</evidence>
<dbReference type="CDD" id="cd09989">
    <property type="entry name" value="Arginase"/>
    <property type="match status" value="1"/>
</dbReference>
<dbReference type="GO" id="GO:0005634">
    <property type="term" value="C:nucleus"/>
    <property type="evidence" value="ECO:0007669"/>
    <property type="project" value="TreeGrafter"/>
</dbReference>
<dbReference type="GO" id="GO:0090369">
    <property type="term" value="F:ornithine carbamoyltransferase inhibitor activity"/>
    <property type="evidence" value="ECO:0007669"/>
    <property type="project" value="EnsemblFungi"/>
</dbReference>
<evidence type="ECO:0000313" key="14">
    <source>
        <dbReference type="Proteomes" id="UP000005666"/>
    </source>
</evidence>
<evidence type="ECO:0000256" key="3">
    <source>
        <dbReference type="ARBA" id="ARBA00018123"/>
    </source>
</evidence>
<feature type="binding site" evidence="9">
    <location>
        <position position="144"/>
    </location>
    <ligand>
        <name>Mn(2+)</name>
        <dbReference type="ChEBI" id="CHEBI:29035"/>
        <label>1</label>
    </ligand>
</feature>
<dbReference type="Pfam" id="PF00491">
    <property type="entry name" value="Arginase"/>
    <property type="match status" value="1"/>
</dbReference>
<evidence type="ECO:0000256" key="9">
    <source>
        <dbReference type="PIRSR" id="PIRSR036979-1"/>
    </source>
</evidence>
<keyword evidence="5 9" id="KW-0479">Metal-binding</keyword>
<dbReference type="STRING" id="1071381.G8BXN5"/>
<comment type="similarity">
    <text evidence="10 11">Belongs to the arginase family.</text>
</comment>
<dbReference type="GO" id="GO:0006525">
    <property type="term" value="P:arginine metabolic process"/>
    <property type="evidence" value="ECO:0007669"/>
    <property type="project" value="UniProtKB-KW"/>
</dbReference>
<feature type="binding site" evidence="9">
    <location>
        <position position="142"/>
    </location>
    <ligand>
        <name>Mn(2+)</name>
        <dbReference type="ChEBI" id="CHEBI:29035"/>
        <label>1</label>
    </ligand>
</feature>
<keyword evidence="6 11" id="KW-0378">Hydrolase</keyword>
<dbReference type="eggNOG" id="KOG2965">
    <property type="taxonomic scope" value="Eukaryota"/>
</dbReference>
<evidence type="ECO:0000256" key="12">
    <source>
        <dbReference type="RuleBase" id="RU361159"/>
    </source>
</evidence>
<dbReference type="UniPathway" id="UPA00158">
    <property type="reaction ID" value="UER00270"/>
</dbReference>
<protein>
    <recommendedName>
        <fullName evidence="3 12">Arginase</fullName>
        <ecNumber evidence="2 12">3.5.3.1</ecNumber>
    </recommendedName>
</protein>